<dbReference type="InterPro" id="IPR007053">
    <property type="entry name" value="LRAT_dom"/>
</dbReference>
<keyword evidence="12" id="KW-1185">Reference proteome</keyword>
<dbReference type="EMBL" id="GL376603">
    <property type="status" value="NOT_ANNOTATED_CDS"/>
    <property type="molecule type" value="Genomic_DNA"/>
</dbReference>
<dbReference type="EC" id="3.1.1.4" evidence="2"/>
<dbReference type="GO" id="GO:0008970">
    <property type="term" value="F:phospholipase A1 activity"/>
    <property type="evidence" value="ECO:0007669"/>
    <property type="project" value="TreeGrafter"/>
</dbReference>
<dbReference type="InterPro" id="IPR001841">
    <property type="entry name" value="Znf_RING"/>
</dbReference>
<keyword evidence="4" id="KW-0378">Hydrolase</keyword>
<accession>K3WED4</accession>
<organism evidence="11 12">
    <name type="scientific">Globisporangium ultimum (strain ATCC 200006 / CBS 805.95 / DAOM BR144)</name>
    <name type="common">Pythium ultimum</name>
    <dbReference type="NCBI Taxonomy" id="431595"/>
    <lineage>
        <taxon>Eukaryota</taxon>
        <taxon>Sar</taxon>
        <taxon>Stramenopiles</taxon>
        <taxon>Oomycota</taxon>
        <taxon>Peronosporomycetes</taxon>
        <taxon>Pythiales</taxon>
        <taxon>Pythiaceae</taxon>
        <taxon>Globisporangium</taxon>
    </lineage>
</organism>
<feature type="domain" description="RING-type" evidence="9">
    <location>
        <begin position="301"/>
        <end position="344"/>
    </location>
</feature>
<evidence type="ECO:0000256" key="4">
    <source>
        <dbReference type="ARBA" id="ARBA00022801"/>
    </source>
</evidence>
<dbReference type="InterPro" id="IPR013083">
    <property type="entry name" value="Znf_RING/FYVE/PHD"/>
</dbReference>
<dbReference type="eggNOG" id="ENOG502S0JN">
    <property type="taxonomic scope" value="Eukaryota"/>
</dbReference>
<dbReference type="GO" id="GO:0005737">
    <property type="term" value="C:cytoplasm"/>
    <property type="evidence" value="ECO:0007669"/>
    <property type="project" value="TreeGrafter"/>
</dbReference>
<evidence type="ECO:0000256" key="5">
    <source>
        <dbReference type="ARBA" id="ARBA00023098"/>
    </source>
</evidence>
<keyword evidence="8" id="KW-1133">Transmembrane helix</keyword>
<evidence type="ECO:0000259" key="10">
    <source>
        <dbReference type="PROSITE" id="PS51934"/>
    </source>
</evidence>
<reference evidence="12" key="1">
    <citation type="journal article" date="2010" name="Genome Biol.">
        <title>Genome sequence of the necrotrophic plant pathogen Pythium ultimum reveals original pathogenicity mechanisms and effector repertoire.</title>
        <authorList>
            <person name="Levesque C.A."/>
            <person name="Brouwer H."/>
            <person name="Cano L."/>
            <person name="Hamilton J.P."/>
            <person name="Holt C."/>
            <person name="Huitema E."/>
            <person name="Raffaele S."/>
            <person name="Robideau G.P."/>
            <person name="Thines M."/>
            <person name="Win J."/>
            <person name="Zerillo M.M."/>
            <person name="Beakes G.W."/>
            <person name="Boore J.L."/>
            <person name="Busam D."/>
            <person name="Dumas B."/>
            <person name="Ferriera S."/>
            <person name="Fuerstenberg S.I."/>
            <person name="Gachon C.M."/>
            <person name="Gaulin E."/>
            <person name="Govers F."/>
            <person name="Grenville-Briggs L."/>
            <person name="Horner N."/>
            <person name="Hostetler J."/>
            <person name="Jiang R.H."/>
            <person name="Johnson J."/>
            <person name="Krajaejun T."/>
            <person name="Lin H."/>
            <person name="Meijer H.J."/>
            <person name="Moore B."/>
            <person name="Morris P."/>
            <person name="Phuntmart V."/>
            <person name="Puiu D."/>
            <person name="Shetty J."/>
            <person name="Stajich J.E."/>
            <person name="Tripathy S."/>
            <person name="Wawra S."/>
            <person name="van West P."/>
            <person name="Whitty B.R."/>
            <person name="Coutinho P.M."/>
            <person name="Henrissat B."/>
            <person name="Martin F."/>
            <person name="Thomas P.D."/>
            <person name="Tyler B.M."/>
            <person name="De Vries R.P."/>
            <person name="Kamoun S."/>
            <person name="Yandell M."/>
            <person name="Tisserat N."/>
            <person name="Buell C.R."/>
        </authorList>
    </citation>
    <scope>NUCLEOTIDE SEQUENCE</scope>
    <source>
        <strain evidence="12">DAOM:BR144</strain>
    </source>
</reference>
<reference evidence="12" key="2">
    <citation type="submission" date="2010-04" db="EMBL/GenBank/DDBJ databases">
        <authorList>
            <person name="Buell R."/>
            <person name="Hamilton J."/>
            <person name="Hostetler J."/>
        </authorList>
    </citation>
    <scope>NUCLEOTIDE SEQUENCE [LARGE SCALE GENOMIC DNA]</scope>
    <source>
        <strain evidence="12">DAOM:BR144</strain>
    </source>
</reference>
<evidence type="ECO:0000256" key="8">
    <source>
        <dbReference type="SAM" id="Phobius"/>
    </source>
</evidence>
<dbReference type="InterPro" id="IPR051496">
    <property type="entry name" value="H-rev107_PLA/AT"/>
</dbReference>
<dbReference type="GO" id="GO:0070292">
    <property type="term" value="P:N-acylphosphatidylethanolamine metabolic process"/>
    <property type="evidence" value="ECO:0007669"/>
    <property type="project" value="TreeGrafter"/>
</dbReference>
<feature type="transmembrane region" description="Helical" evidence="8">
    <location>
        <begin position="146"/>
        <end position="172"/>
    </location>
</feature>
<keyword evidence="8" id="KW-0812">Transmembrane</keyword>
<keyword evidence="6" id="KW-0862">Zinc</keyword>
<dbReference type="SUPFAM" id="SSF54001">
    <property type="entry name" value="Cysteine proteinases"/>
    <property type="match status" value="1"/>
</dbReference>
<keyword evidence="8" id="KW-0472">Membrane</keyword>
<dbReference type="Pfam" id="PF04970">
    <property type="entry name" value="LRAT"/>
    <property type="match status" value="1"/>
</dbReference>
<dbReference type="InterPro" id="IPR038765">
    <property type="entry name" value="Papain-like_cys_pep_sf"/>
</dbReference>
<dbReference type="PANTHER" id="PTHR13943:SF77">
    <property type="entry name" value="LRAT DOMAIN-CONTAINING PROTEIN"/>
    <property type="match status" value="1"/>
</dbReference>
<dbReference type="VEuPathDB" id="FungiDB:PYU1_G003316"/>
<evidence type="ECO:0000256" key="2">
    <source>
        <dbReference type="ARBA" id="ARBA00013278"/>
    </source>
</evidence>
<dbReference type="EnsemblProtists" id="PYU1_T003325">
    <property type="protein sequence ID" value="PYU1_T003325"/>
    <property type="gene ID" value="PYU1_G003316"/>
</dbReference>
<feature type="domain" description="LRAT" evidence="10">
    <location>
        <begin position="17"/>
        <end position="138"/>
    </location>
</feature>
<dbReference type="SUPFAM" id="SSF57850">
    <property type="entry name" value="RING/U-box"/>
    <property type="match status" value="1"/>
</dbReference>
<dbReference type="Gene3D" id="3.90.1720.10">
    <property type="entry name" value="endopeptidase domain like (from Nostoc punctiforme)"/>
    <property type="match status" value="1"/>
</dbReference>
<evidence type="ECO:0000256" key="7">
    <source>
        <dbReference type="SAM" id="MobiDB-lite"/>
    </source>
</evidence>
<dbReference type="GO" id="GO:0008270">
    <property type="term" value="F:zinc ion binding"/>
    <property type="evidence" value="ECO:0007669"/>
    <property type="project" value="UniProtKB-KW"/>
</dbReference>
<dbReference type="AlphaFoldDB" id="K3WED4"/>
<reference evidence="11" key="3">
    <citation type="submission" date="2015-02" db="UniProtKB">
        <authorList>
            <consortium name="EnsemblProtists"/>
        </authorList>
    </citation>
    <scope>IDENTIFICATION</scope>
    <source>
        <strain evidence="11">DAOM BR144</strain>
    </source>
</reference>
<dbReference type="PROSITE" id="PS51934">
    <property type="entry name" value="LRAT"/>
    <property type="match status" value="1"/>
</dbReference>
<dbReference type="HOGENOM" id="CLU_840632_0_0_1"/>
<protein>
    <recommendedName>
        <fullName evidence="2">phospholipase A2</fullName>
        <ecNumber evidence="2">3.1.1.4</ecNumber>
    </recommendedName>
</protein>
<dbReference type="PROSITE" id="PS50089">
    <property type="entry name" value="ZF_RING_2"/>
    <property type="match status" value="1"/>
</dbReference>
<dbReference type="GO" id="GO:0016410">
    <property type="term" value="F:N-acyltransferase activity"/>
    <property type="evidence" value="ECO:0007669"/>
    <property type="project" value="TreeGrafter"/>
</dbReference>
<keyword evidence="5" id="KW-0443">Lipid metabolism</keyword>
<name>K3WED4_GLOUD</name>
<keyword evidence="6" id="KW-0863">Zinc-finger</keyword>
<feature type="region of interest" description="Disordered" evidence="7">
    <location>
        <begin position="204"/>
        <end position="237"/>
    </location>
</feature>
<feature type="compositionally biased region" description="Low complexity" evidence="7">
    <location>
        <begin position="210"/>
        <end position="231"/>
    </location>
</feature>
<proteinExistence type="inferred from homology"/>
<dbReference type="Proteomes" id="UP000019132">
    <property type="component" value="Unassembled WGS sequence"/>
</dbReference>
<evidence type="ECO:0000256" key="1">
    <source>
        <dbReference type="ARBA" id="ARBA00007824"/>
    </source>
</evidence>
<dbReference type="Gene3D" id="3.30.40.10">
    <property type="entry name" value="Zinc/RING finger domain, C3HC4 (zinc finger)"/>
    <property type="match status" value="1"/>
</dbReference>
<evidence type="ECO:0000259" key="9">
    <source>
        <dbReference type="PROSITE" id="PS50089"/>
    </source>
</evidence>
<dbReference type="STRING" id="431595.K3WED4"/>
<evidence type="ECO:0000256" key="3">
    <source>
        <dbReference type="ARBA" id="ARBA00022679"/>
    </source>
</evidence>
<keyword evidence="6" id="KW-0479">Metal-binding</keyword>
<dbReference type="OMA" id="SCLAHNC"/>
<keyword evidence="3" id="KW-0808">Transferase</keyword>
<sequence>MEEALERLAARLQRGDVVRFNRGEYSHVAIYVDRGKVIHLWSPTESDFEVRIDTLRRVQLSAQQDHYHEYAALTALPECYSIEMDARMRLDHDLVPFEGEEIVHRAMQKLGEREYHYLSNNCEHFVTWARYGFGASPQARSHTNQVLAGALLGGVVGGIVGFVAGGMFSLFLKSDALSASAGLAAGASAGSSIIQPNASSEESLRYVDTASSNENSSAESSSEGESDSSSGMEARREQRARLWGDLDDLRATHSSQSEELSQLDEWVESRRRHAAAASSRQYADDRHHALATRLTEDELQCGICFSDLLRVRTVAFSCDHFTCGVCFNALRENTKGLKCCPYCRLEISTVDEVHKSTKMRAKNALLWP</sequence>
<dbReference type="PANTHER" id="PTHR13943">
    <property type="entry name" value="HRAS-LIKE SUPPRESSOR - RELATED"/>
    <property type="match status" value="1"/>
</dbReference>
<comment type="similarity">
    <text evidence="1">Belongs to the H-rev107 family.</text>
</comment>
<dbReference type="InParanoid" id="K3WED4"/>
<evidence type="ECO:0000313" key="12">
    <source>
        <dbReference type="Proteomes" id="UP000019132"/>
    </source>
</evidence>
<evidence type="ECO:0000256" key="6">
    <source>
        <dbReference type="PROSITE-ProRule" id="PRU00175"/>
    </source>
</evidence>
<dbReference type="GO" id="GO:0004623">
    <property type="term" value="F:phospholipase A2 activity"/>
    <property type="evidence" value="ECO:0007669"/>
    <property type="project" value="UniProtKB-EC"/>
</dbReference>
<evidence type="ECO:0000313" key="11">
    <source>
        <dbReference type="EnsemblProtists" id="PYU1_T003325"/>
    </source>
</evidence>